<feature type="compositionally biased region" description="Basic and acidic residues" evidence="2">
    <location>
        <begin position="133"/>
        <end position="143"/>
    </location>
</feature>
<dbReference type="Proteomes" id="UP000299102">
    <property type="component" value="Unassembled WGS sequence"/>
</dbReference>
<comment type="caution">
    <text evidence="5">The sequence shown here is derived from an EMBL/GenBank/DDBJ whole genome shotgun (WGS) entry which is preliminary data.</text>
</comment>
<dbReference type="GO" id="GO:0005634">
    <property type="term" value="C:nucleus"/>
    <property type="evidence" value="ECO:0007669"/>
    <property type="project" value="UniProtKB-SubCell"/>
</dbReference>
<keyword evidence="6" id="KW-1185">Reference proteome</keyword>
<dbReference type="OrthoDB" id="6487365at2759"/>
<evidence type="ECO:0000313" key="6">
    <source>
        <dbReference type="Proteomes" id="UP000299102"/>
    </source>
</evidence>
<dbReference type="InterPro" id="IPR039353">
    <property type="entry name" value="TF_Adf1"/>
</dbReference>
<dbReference type="GO" id="GO:0003677">
    <property type="term" value="F:DNA binding"/>
    <property type="evidence" value="ECO:0007669"/>
    <property type="project" value="InterPro"/>
</dbReference>
<dbReference type="PROSITE" id="PS51031">
    <property type="entry name" value="BESS"/>
    <property type="match status" value="1"/>
</dbReference>
<gene>
    <name evidence="5" type="ORF">EVAR_44845_1</name>
</gene>
<keyword evidence="1" id="KW-0539">Nucleus</keyword>
<dbReference type="GO" id="GO:0005667">
    <property type="term" value="C:transcription regulator complex"/>
    <property type="evidence" value="ECO:0007669"/>
    <property type="project" value="TreeGrafter"/>
</dbReference>
<dbReference type="PANTHER" id="PTHR12243">
    <property type="entry name" value="MADF DOMAIN TRANSCRIPTION FACTOR"/>
    <property type="match status" value="1"/>
</dbReference>
<evidence type="ECO:0000259" key="3">
    <source>
        <dbReference type="PROSITE" id="PS51029"/>
    </source>
</evidence>
<dbReference type="AlphaFoldDB" id="A0A4C1YLW2"/>
<dbReference type="InterPro" id="IPR006578">
    <property type="entry name" value="MADF-dom"/>
</dbReference>
<protein>
    <recommendedName>
        <fullName evidence="7">MADF domain-containing protein</fullName>
    </recommendedName>
</protein>
<evidence type="ECO:0008006" key="7">
    <source>
        <dbReference type="Google" id="ProtNLM"/>
    </source>
</evidence>
<feature type="domain" description="MADF" evidence="3">
    <location>
        <begin position="16"/>
        <end position="103"/>
    </location>
</feature>
<evidence type="ECO:0000256" key="2">
    <source>
        <dbReference type="SAM" id="MobiDB-lite"/>
    </source>
</evidence>
<feature type="domain" description="BESS" evidence="4">
    <location>
        <begin position="156"/>
        <end position="195"/>
    </location>
</feature>
<feature type="region of interest" description="Disordered" evidence="2">
    <location>
        <begin position="117"/>
        <end position="151"/>
    </location>
</feature>
<comment type="subcellular location">
    <subcellularLocation>
        <location evidence="1">Nucleus</location>
    </subcellularLocation>
</comment>
<dbReference type="Pfam" id="PF02944">
    <property type="entry name" value="BESS"/>
    <property type="match status" value="1"/>
</dbReference>
<dbReference type="PANTHER" id="PTHR12243:SF67">
    <property type="entry name" value="COREPRESSOR OF PANGOLIN, ISOFORM A-RELATED"/>
    <property type="match status" value="1"/>
</dbReference>
<dbReference type="GO" id="GO:0006357">
    <property type="term" value="P:regulation of transcription by RNA polymerase II"/>
    <property type="evidence" value="ECO:0007669"/>
    <property type="project" value="TreeGrafter"/>
</dbReference>
<dbReference type="EMBL" id="BGZK01001274">
    <property type="protein sequence ID" value="GBP76063.1"/>
    <property type="molecule type" value="Genomic_DNA"/>
</dbReference>
<feature type="compositionally biased region" description="Acidic residues" evidence="2">
    <location>
        <begin position="121"/>
        <end position="132"/>
    </location>
</feature>
<proteinExistence type="predicted"/>
<name>A0A4C1YLW2_EUMVA</name>
<evidence type="ECO:0000259" key="4">
    <source>
        <dbReference type="PROSITE" id="PS51031"/>
    </source>
</evidence>
<evidence type="ECO:0000313" key="5">
    <source>
        <dbReference type="EMBL" id="GBP76063.1"/>
    </source>
</evidence>
<dbReference type="PROSITE" id="PS51029">
    <property type="entry name" value="MADF"/>
    <property type="match status" value="1"/>
</dbReference>
<accession>A0A4C1YLW2</accession>
<evidence type="ECO:0000256" key="1">
    <source>
        <dbReference type="PROSITE-ProRule" id="PRU00371"/>
    </source>
</evidence>
<organism evidence="5 6">
    <name type="scientific">Eumeta variegata</name>
    <name type="common">Bagworm moth</name>
    <name type="synonym">Eumeta japonica</name>
    <dbReference type="NCBI Taxonomy" id="151549"/>
    <lineage>
        <taxon>Eukaryota</taxon>
        <taxon>Metazoa</taxon>
        <taxon>Ecdysozoa</taxon>
        <taxon>Arthropoda</taxon>
        <taxon>Hexapoda</taxon>
        <taxon>Insecta</taxon>
        <taxon>Pterygota</taxon>
        <taxon>Neoptera</taxon>
        <taxon>Endopterygota</taxon>
        <taxon>Lepidoptera</taxon>
        <taxon>Glossata</taxon>
        <taxon>Ditrysia</taxon>
        <taxon>Tineoidea</taxon>
        <taxon>Psychidae</taxon>
        <taxon>Oiketicinae</taxon>
        <taxon>Eumeta</taxon>
    </lineage>
</organism>
<sequence length="210" mass="25186">MATQFNGWDMSPSYEVLIAEVERREELWNPESEHFRSRKACATAWQEVSELLHVPEHELRAKWKSLRTVFHKQYKQYYPQSLDEYRGKWRYFPKLWFLHRVYELQARDQNTYDSMGNVEAEYSDDPESEPELSESKNINDDDKRKRKRSRIDEDDPDNDWMFLKSLAPFFKRLEPLRKLVVRSKFQDILQTELARQAAADPASVTTTSTR</sequence>
<dbReference type="InterPro" id="IPR004210">
    <property type="entry name" value="BESS_motif"/>
</dbReference>
<reference evidence="5 6" key="1">
    <citation type="journal article" date="2019" name="Commun. Biol.">
        <title>The bagworm genome reveals a unique fibroin gene that provides high tensile strength.</title>
        <authorList>
            <person name="Kono N."/>
            <person name="Nakamura H."/>
            <person name="Ohtoshi R."/>
            <person name="Tomita M."/>
            <person name="Numata K."/>
            <person name="Arakawa K."/>
        </authorList>
    </citation>
    <scope>NUCLEOTIDE SEQUENCE [LARGE SCALE GENOMIC DNA]</scope>
</reference>
<dbReference type="Pfam" id="PF10545">
    <property type="entry name" value="MADF_DNA_bdg"/>
    <property type="match status" value="1"/>
</dbReference>
<dbReference type="SMART" id="SM00595">
    <property type="entry name" value="MADF"/>
    <property type="match status" value="1"/>
</dbReference>